<evidence type="ECO:0000313" key="1">
    <source>
        <dbReference type="Proteomes" id="UP000695007"/>
    </source>
</evidence>
<dbReference type="RefSeq" id="XP_011495572.1">
    <property type="nucleotide sequence ID" value="XM_011497270.1"/>
</dbReference>
<dbReference type="Proteomes" id="UP000695007">
    <property type="component" value="Unplaced"/>
</dbReference>
<proteinExistence type="predicted"/>
<protein>
    <submittedName>
        <fullName evidence="2">Uncharacterized protein LOC105360379</fullName>
    </submittedName>
</protein>
<keyword evidence="1" id="KW-1185">Reference proteome</keyword>
<gene>
    <name evidence="2" type="primary">LOC105360379</name>
</gene>
<name>A0AAJ6VM60_9HYME</name>
<accession>A0AAJ6VM60</accession>
<dbReference type="GeneID" id="105360379"/>
<dbReference type="KEGG" id="csol:105360379"/>
<evidence type="ECO:0000313" key="2">
    <source>
        <dbReference type="RefSeq" id="XP_011495572.1"/>
    </source>
</evidence>
<reference evidence="2" key="1">
    <citation type="submission" date="2025-08" db="UniProtKB">
        <authorList>
            <consortium name="RefSeq"/>
        </authorList>
    </citation>
    <scope>IDENTIFICATION</scope>
</reference>
<sequence length="542" mass="62117">MNRDHITINRLEKILEDSRKETMASQTNTRELQCEVNRLKQRICELQNKLSTESTELRKYQTQAAEYNKQICELRRQVTNERFERAKLQESNYSPERSCRKSENINNKNKVCFAQPNRLKCCQCEVTEPVWKQHTHRCGIAYIIPENQRTSGTQTPYNDEGRCFNKRLSAETAVHKSKTASTSTSTSISIDSAFSSAHETNSPRINNLDNIAKINEGPAALCDRSHNDTCANERNSQGQINESPGYPKANPNNSTVCQCQLLNKIKQHTPPYWMLQTLNLVNKLLEERSAKRERIYSNTDRDAEHCASKCEQIGANEPTPINNNSVNVSGSTSARRLLEILADIQRYTQNINEHFKIINKRRSADDRRAIPTCSKQPRSQDHHRMLVNSDDDMTLPTEKLSLQSFVYHRDDEERIHSSTPRKNTNDFNDLNGSTGWNRSCRRSDKIMGMPLNPGLSSSKDMEYVDSESSNITSKTEYKSLPKLRTRGLNGEPSACDLKLNETRSNDVSRPHVQSIQQKIDRLRNDIMCDLAERKDQKLGYAD</sequence>
<dbReference type="AlphaFoldDB" id="A0AAJ6VM60"/>
<organism evidence="1 2">
    <name type="scientific">Ceratosolen solmsi marchali</name>
    <dbReference type="NCBI Taxonomy" id="326594"/>
    <lineage>
        <taxon>Eukaryota</taxon>
        <taxon>Metazoa</taxon>
        <taxon>Ecdysozoa</taxon>
        <taxon>Arthropoda</taxon>
        <taxon>Hexapoda</taxon>
        <taxon>Insecta</taxon>
        <taxon>Pterygota</taxon>
        <taxon>Neoptera</taxon>
        <taxon>Endopterygota</taxon>
        <taxon>Hymenoptera</taxon>
        <taxon>Apocrita</taxon>
        <taxon>Proctotrupomorpha</taxon>
        <taxon>Chalcidoidea</taxon>
        <taxon>Agaonidae</taxon>
        <taxon>Agaoninae</taxon>
        <taxon>Ceratosolen</taxon>
    </lineage>
</organism>